<dbReference type="InterPro" id="IPR051396">
    <property type="entry name" value="Bact_Antivir_Def_Nuclease"/>
</dbReference>
<evidence type="ECO:0000313" key="3">
    <source>
        <dbReference type="EMBL" id="KKB48893.1"/>
    </source>
</evidence>
<feature type="domain" description="Endonuclease GajA/Old nuclease/RecF-like AAA" evidence="1">
    <location>
        <begin position="272"/>
        <end position="313"/>
    </location>
</feature>
<evidence type="ECO:0000313" key="4">
    <source>
        <dbReference type="Proteomes" id="UP000033047"/>
    </source>
</evidence>
<dbReference type="InterPro" id="IPR041685">
    <property type="entry name" value="AAA_GajA/Old/RecF-like"/>
</dbReference>
<accession>A0A0F5ITR4</accession>
<protein>
    <submittedName>
        <fullName evidence="3">Uncharacterized protein</fullName>
    </submittedName>
</protein>
<dbReference type="Proteomes" id="UP000033047">
    <property type="component" value="Unassembled WGS sequence"/>
</dbReference>
<dbReference type="AlphaFoldDB" id="A0A0F5ITR4"/>
<dbReference type="STRING" id="927665.HMPREF1535_04122"/>
<reference evidence="3 4" key="1">
    <citation type="submission" date="2013-04" db="EMBL/GenBank/DDBJ databases">
        <title>The Genome Sequence of Parabacteroides goldsteinii DSM 19448.</title>
        <authorList>
            <consortium name="The Broad Institute Genomics Platform"/>
            <person name="Earl A."/>
            <person name="Ward D."/>
            <person name="Feldgarden M."/>
            <person name="Gevers D."/>
            <person name="Martens E."/>
            <person name="Sakamoto M."/>
            <person name="Benno Y."/>
            <person name="Song Y."/>
            <person name="Liu C."/>
            <person name="Lee J."/>
            <person name="Bolanos M."/>
            <person name="Vaisanen M.L."/>
            <person name="Finegold S.M."/>
            <person name="Walker B."/>
            <person name="Young S."/>
            <person name="Zeng Q."/>
            <person name="Gargeya S."/>
            <person name="Fitzgerald M."/>
            <person name="Haas B."/>
            <person name="Abouelleil A."/>
            <person name="Allen A.W."/>
            <person name="Alvarado L."/>
            <person name="Arachchi H.M."/>
            <person name="Berlin A.M."/>
            <person name="Chapman S.B."/>
            <person name="Gainer-Dewar J."/>
            <person name="Goldberg J."/>
            <person name="Griggs A."/>
            <person name="Gujja S."/>
            <person name="Hansen M."/>
            <person name="Howarth C."/>
            <person name="Imamovic A."/>
            <person name="Ireland A."/>
            <person name="Larimer J."/>
            <person name="McCowan C."/>
            <person name="Murphy C."/>
            <person name="Pearson M."/>
            <person name="Poon T.W."/>
            <person name="Priest M."/>
            <person name="Roberts A."/>
            <person name="Saif S."/>
            <person name="Shea T."/>
            <person name="Sisk P."/>
            <person name="Sykes S."/>
            <person name="Wortman J."/>
            <person name="Nusbaum C."/>
            <person name="Birren B."/>
        </authorList>
    </citation>
    <scope>NUCLEOTIDE SEQUENCE [LARGE SCALE GENOMIC DNA]</scope>
    <source>
        <strain evidence="3 4">DSM 19448</strain>
    </source>
</reference>
<feature type="domain" description="Rad50/SbcC-type AAA" evidence="2">
    <location>
        <begin position="4"/>
        <end position="119"/>
    </location>
</feature>
<dbReference type="Pfam" id="PF13175">
    <property type="entry name" value="AAA_15"/>
    <property type="match status" value="1"/>
</dbReference>
<gene>
    <name evidence="3" type="ORF">HMPREF1535_04122</name>
</gene>
<dbReference type="PATRIC" id="fig|927665.4.peg.4237"/>
<comment type="caution">
    <text evidence="3">The sequence shown here is derived from an EMBL/GenBank/DDBJ whole genome shotgun (WGS) entry which is preliminary data.</text>
</comment>
<dbReference type="PANTHER" id="PTHR43581">
    <property type="entry name" value="ATP/GTP PHOSPHATASE"/>
    <property type="match status" value="1"/>
</dbReference>
<evidence type="ECO:0000259" key="1">
    <source>
        <dbReference type="Pfam" id="PF13175"/>
    </source>
</evidence>
<evidence type="ECO:0000259" key="2">
    <source>
        <dbReference type="Pfam" id="PF13476"/>
    </source>
</evidence>
<organism evidence="3 4">
    <name type="scientific">Parabacteroides goldsteinii DSM 19448 = WAL 12034</name>
    <dbReference type="NCBI Taxonomy" id="927665"/>
    <lineage>
        <taxon>Bacteria</taxon>
        <taxon>Pseudomonadati</taxon>
        <taxon>Bacteroidota</taxon>
        <taxon>Bacteroidia</taxon>
        <taxon>Bacteroidales</taxon>
        <taxon>Tannerellaceae</taxon>
        <taxon>Parabacteroides</taxon>
    </lineage>
</organism>
<dbReference type="InterPro" id="IPR038729">
    <property type="entry name" value="Rad50/SbcC_AAA"/>
</dbReference>
<dbReference type="SUPFAM" id="SSF52540">
    <property type="entry name" value="P-loop containing nucleoside triphosphate hydrolases"/>
    <property type="match status" value="1"/>
</dbReference>
<dbReference type="HOGENOM" id="CLU_053347_0_0_10"/>
<dbReference type="GO" id="GO:0006302">
    <property type="term" value="P:double-strand break repair"/>
    <property type="evidence" value="ECO:0007669"/>
    <property type="project" value="InterPro"/>
</dbReference>
<dbReference type="Pfam" id="PF13476">
    <property type="entry name" value="AAA_23"/>
    <property type="match status" value="1"/>
</dbReference>
<dbReference type="InterPro" id="IPR027417">
    <property type="entry name" value="P-loop_NTPase"/>
</dbReference>
<dbReference type="RefSeq" id="WP_007656148.1">
    <property type="nucleotide sequence ID" value="NZ_KQ033913.1"/>
</dbReference>
<dbReference type="Gene3D" id="3.40.50.300">
    <property type="entry name" value="P-loop containing nucleotide triphosphate hydrolases"/>
    <property type="match status" value="1"/>
</dbReference>
<proteinExistence type="predicted"/>
<sequence length="398" mass="46535">MPHLRIKNIGPIKYADIELNKVNVIMGPQSSGKSTINKIACYCSWVEKKISLDQSFDYFLKEGVFIEELARFHKLTGYFKETSEIEYHSETINLKYIYKDKEPVINWKNQFGYKRIKLSYIPAERNIVSMISDWKEVSLPNNNIRNFMADWNNARKIFTPEKHIHLPFLEIDYYYDEKSDMDYIQNQDGTVIQLMDASSGLQSMIPLVVLRSYFAEWIYTNEEPRSIASKERDSRFLNILISTLSKQDGGIQFTELEPYIIPYIATAGTGFFIEEPELNLFPSTQRDILYNLISSVQQREDDSLILTTHSPYILYALNNCMLGFQVKETMPKTEQESLASRQSWIDPSLVSAWEIKDGKLVDIKNSRLNTIGDHYFNTIMNEVMDEYYAMLKYIKRTK</sequence>
<dbReference type="PANTHER" id="PTHR43581:SF2">
    <property type="entry name" value="EXCINUCLEASE ATPASE SUBUNIT"/>
    <property type="match status" value="1"/>
</dbReference>
<dbReference type="GO" id="GO:0016887">
    <property type="term" value="F:ATP hydrolysis activity"/>
    <property type="evidence" value="ECO:0007669"/>
    <property type="project" value="InterPro"/>
</dbReference>
<name>A0A0F5ITR4_9BACT</name>
<dbReference type="EMBL" id="AQHV01000021">
    <property type="protein sequence ID" value="KKB48893.1"/>
    <property type="molecule type" value="Genomic_DNA"/>
</dbReference>